<evidence type="ECO:0000313" key="2">
    <source>
        <dbReference type="EMBL" id="TKR94312.1"/>
    </source>
</evidence>
<evidence type="ECO:0000313" key="3">
    <source>
        <dbReference type="Proteomes" id="UP000298663"/>
    </source>
</evidence>
<evidence type="ECO:0000256" key="1">
    <source>
        <dbReference type="SAM" id="MobiDB-lite"/>
    </source>
</evidence>
<dbReference type="AlphaFoldDB" id="A0A4U5PD43"/>
<gene>
    <name evidence="2" type="ORF">L596_008609</name>
</gene>
<feature type="region of interest" description="Disordered" evidence="1">
    <location>
        <begin position="40"/>
        <end position="108"/>
    </location>
</feature>
<protein>
    <submittedName>
        <fullName evidence="2">Uncharacterized protein</fullName>
    </submittedName>
</protein>
<name>A0A4U5PD43_STECR</name>
<dbReference type="Proteomes" id="UP000298663">
    <property type="component" value="Unassembled WGS sequence"/>
</dbReference>
<feature type="compositionally biased region" description="Basic and acidic residues" evidence="1">
    <location>
        <begin position="74"/>
        <end position="92"/>
    </location>
</feature>
<dbReference type="EMBL" id="AZBU02000002">
    <property type="protein sequence ID" value="TKR94312.1"/>
    <property type="molecule type" value="Genomic_DNA"/>
</dbReference>
<accession>A0A4U5PD43</accession>
<organism evidence="2 3">
    <name type="scientific">Steinernema carpocapsae</name>
    <name type="common">Entomopathogenic nematode</name>
    <dbReference type="NCBI Taxonomy" id="34508"/>
    <lineage>
        <taxon>Eukaryota</taxon>
        <taxon>Metazoa</taxon>
        <taxon>Ecdysozoa</taxon>
        <taxon>Nematoda</taxon>
        <taxon>Chromadorea</taxon>
        <taxon>Rhabditida</taxon>
        <taxon>Tylenchina</taxon>
        <taxon>Panagrolaimomorpha</taxon>
        <taxon>Strongyloidoidea</taxon>
        <taxon>Steinernematidae</taxon>
        <taxon>Steinernema</taxon>
    </lineage>
</organism>
<proteinExistence type="predicted"/>
<sequence>MHIPNYSFQIPTAFPNYRMLMKSPRETICRLKVSEIGKRDDKEAGGTCLESLPRKDAASQPRDQNLPGAVGRRKPSDSVFEKMMKTEKKEQKTMCCQAKSEPDRRRTFGVIPLHRSPKRPLFYRTQKMQINRSRNQKAH</sequence>
<reference evidence="2 3" key="1">
    <citation type="journal article" date="2015" name="Genome Biol.">
        <title>Comparative genomics of Steinernema reveals deeply conserved gene regulatory networks.</title>
        <authorList>
            <person name="Dillman A.R."/>
            <person name="Macchietto M."/>
            <person name="Porter C.F."/>
            <person name="Rogers A."/>
            <person name="Williams B."/>
            <person name="Antoshechkin I."/>
            <person name="Lee M.M."/>
            <person name="Goodwin Z."/>
            <person name="Lu X."/>
            <person name="Lewis E.E."/>
            <person name="Goodrich-Blair H."/>
            <person name="Stock S.P."/>
            <person name="Adams B.J."/>
            <person name="Sternberg P.W."/>
            <person name="Mortazavi A."/>
        </authorList>
    </citation>
    <scope>NUCLEOTIDE SEQUENCE [LARGE SCALE GENOMIC DNA]</scope>
    <source>
        <strain evidence="2 3">ALL</strain>
    </source>
</reference>
<reference evidence="2 3" key="2">
    <citation type="journal article" date="2019" name="G3 (Bethesda)">
        <title>Hybrid Assembly of the Genome of the Entomopathogenic Nematode Steinernema carpocapsae Identifies the X-Chromosome.</title>
        <authorList>
            <person name="Serra L."/>
            <person name="Macchietto M."/>
            <person name="Macias-Munoz A."/>
            <person name="McGill C.J."/>
            <person name="Rodriguez I.M."/>
            <person name="Rodriguez B."/>
            <person name="Murad R."/>
            <person name="Mortazavi A."/>
        </authorList>
    </citation>
    <scope>NUCLEOTIDE SEQUENCE [LARGE SCALE GENOMIC DNA]</scope>
    <source>
        <strain evidence="2 3">ALL</strain>
    </source>
</reference>
<comment type="caution">
    <text evidence="2">The sequence shown here is derived from an EMBL/GenBank/DDBJ whole genome shotgun (WGS) entry which is preliminary data.</text>
</comment>
<keyword evidence="3" id="KW-1185">Reference proteome</keyword>